<name>A0ABK9NG20_GLOMM</name>
<organism evidence="1 2">
    <name type="scientific">Glossina morsitans morsitans</name>
    <name type="common">Savannah tsetse fly</name>
    <dbReference type="NCBI Taxonomy" id="37546"/>
    <lineage>
        <taxon>Eukaryota</taxon>
        <taxon>Metazoa</taxon>
        <taxon>Ecdysozoa</taxon>
        <taxon>Arthropoda</taxon>
        <taxon>Hexapoda</taxon>
        <taxon>Insecta</taxon>
        <taxon>Pterygota</taxon>
        <taxon>Neoptera</taxon>
        <taxon>Endopterygota</taxon>
        <taxon>Diptera</taxon>
        <taxon>Brachycera</taxon>
        <taxon>Muscomorpha</taxon>
        <taxon>Hippoboscoidea</taxon>
        <taxon>Glossinidae</taxon>
        <taxon>Glossina</taxon>
    </lineage>
</organism>
<protein>
    <submittedName>
        <fullName evidence="1">Uncharacterized protein</fullName>
    </submittedName>
</protein>
<dbReference type="Proteomes" id="UP000092444">
    <property type="component" value="Unassembled WGS sequence"/>
</dbReference>
<proteinExistence type="predicted"/>
<keyword evidence="2" id="KW-1185">Reference proteome</keyword>
<evidence type="ECO:0000313" key="2">
    <source>
        <dbReference type="Proteomes" id="UP000092444"/>
    </source>
</evidence>
<evidence type="ECO:0000313" key="1">
    <source>
        <dbReference type="EnsemblMetazoa" id="GMOY014111.P1262"/>
    </source>
</evidence>
<accession>A0ABK9NG20</accession>
<dbReference type="EnsemblMetazoa" id="GMOY014111.R1262">
    <property type="protein sequence ID" value="GMOY014111.P1262"/>
    <property type="gene ID" value="GMOY014111"/>
</dbReference>
<sequence length="82" mass="9835">MVFTDLRKVKLKYHEKRYLRLLTAFGIARYIREQLNCRHCLRNMTEEQDDFCDEMMSQKVAKDGVNNLTFTSKYLKPAFPKP</sequence>
<dbReference type="EMBL" id="CCAG010014987">
    <property type="status" value="NOT_ANNOTATED_CDS"/>
    <property type="molecule type" value="Genomic_DNA"/>
</dbReference>
<reference evidence="1" key="1">
    <citation type="submission" date="2025-05" db="UniProtKB">
        <authorList>
            <consortium name="EnsemblMetazoa"/>
        </authorList>
    </citation>
    <scope>IDENTIFICATION</scope>
    <source>
        <strain evidence="1">Yale</strain>
    </source>
</reference>